<evidence type="ECO:0000313" key="1">
    <source>
        <dbReference type="EMBL" id="PZO78012.1"/>
    </source>
</evidence>
<sequence>MQQSAVAYFTNGRIILAPVSRTPSGDSIATDPKWFGKSARKAVVAQAVGEALAASRAGVADPTPEQWKRQFIPFQDAAAVKNFRTFMRDARRVDIERTGDAVTLTPFDNLGPNNGFEAREGDAVALAADDMETAATMLLGLLGLRPHVPSGGSTR</sequence>
<dbReference type="Proteomes" id="UP000248614">
    <property type="component" value="Unassembled WGS sequence"/>
</dbReference>
<name>A0A2W4ZBR9_9SPHN</name>
<dbReference type="AlphaFoldDB" id="A0A2W4ZBR9"/>
<reference evidence="1 2" key="1">
    <citation type="submission" date="2017-08" db="EMBL/GenBank/DDBJ databases">
        <title>Infants hospitalized years apart are colonized by the same room-sourced microbial strains.</title>
        <authorList>
            <person name="Brooks B."/>
            <person name="Olm M.R."/>
            <person name="Firek B.A."/>
            <person name="Baker R."/>
            <person name="Thomas B.C."/>
            <person name="Morowitz M.J."/>
            <person name="Banfield J.F."/>
        </authorList>
    </citation>
    <scope>NUCLEOTIDE SEQUENCE [LARGE SCALE GENOMIC DNA]</scope>
    <source>
        <strain evidence="1">S2_018_000_R3_110</strain>
    </source>
</reference>
<organism evidence="1 2">
    <name type="scientific">Sphingomonas hengshuiensis</name>
    <dbReference type="NCBI Taxonomy" id="1609977"/>
    <lineage>
        <taxon>Bacteria</taxon>
        <taxon>Pseudomonadati</taxon>
        <taxon>Pseudomonadota</taxon>
        <taxon>Alphaproteobacteria</taxon>
        <taxon>Sphingomonadales</taxon>
        <taxon>Sphingomonadaceae</taxon>
        <taxon>Sphingomonas</taxon>
    </lineage>
</organism>
<accession>A0A2W4ZBR9</accession>
<protein>
    <submittedName>
        <fullName evidence="1">Uncharacterized protein</fullName>
    </submittedName>
</protein>
<dbReference type="InterPro" id="IPR037891">
    <property type="entry name" value="Cdil-like_sf"/>
</dbReference>
<gene>
    <name evidence="1" type="ORF">DI632_07615</name>
</gene>
<dbReference type="SUPFAM" id="SSF160207">
    <property type="entry name" value="NMB0488-like"/>
    <property type="match status" value="1"/>
</dbReference>
<dbReference type="Gene3D" id="3.40.1590.10">
    <property type="entry name" value="NMB0488-like"/>
    <property type="match status" value="1"/>
</dbReference>
<dbReference type="EMBL" id="QFNF01000015">
    <property type="protein sequence ID" value="PZO78012.1"/>
    <property type="molecule type" value="Genomic_DNA"/>
</dbReference>
<comment type="caution">
    <text evidence="1">The sequence shown here is derived from an EMBL/GenBank/DDBJ whole genome shotgun (WGS) entry which is preliminary data.</text>
</comment>
<proteinExistence type="predicted"/>
<evidence type="ECO:0000313" key="2">
    <source>
        <dbReference type="Proteomes" id="UP000248614"/>
    </source>
</evidence>